<dbReference type="InterPro" id="IPR029058">
    <property type="entry name" value="AB_hydrolase_fold"/>
</dbReference>
<dbReference type="EC" id="3.1.1.-" evidence="4"/>
<reference evidence="6" key="1">
    <citation type="submission" date="2025-08" db="UniProtKB">
        <authorList>
            <consortium name="Ensembl"/>
        </authorList>
    </citation>
    <scope>IDENTIFICATION</scope>
</reference>
<evidence type="ECO:0000259" key="5">
    <source>
        <dbReference type="Pfam" id="PF00135"/>
    </source>
</evidence>
<comment type="similarity">
    <text evidence="1 4">Belongs to the type-B carboxylesterase/lipase family.</text>
</comment>
<keyword evidence="2 4" id="KW-0378">Hydrolase</keyword>
<dbReference type="Ensembl" id="ENSSDAT00000021052.1">
    <property type="protein sequence ID" value="ENSSDAP00000018391.1"/>
    <property type="gene ID" value="ENSSDAG00000016794.1"/>
</dbReference>
<dbReference type="Gene3D" id="3.40.50.1820">
    <property type="entry name" value="alpha/beta hydrolase"/>
    <property type="match status" value="1"/>
</dbReference>
<dbReference type="CDD" id="cd00312">
    <property type="entry name" value="Esterase_lipase"/>
    <property type="match status" value="1"/>
</dbReference>
<dbReference type="AlphaFoldDB" id="A0A8C9Q9Q9"/>
<feature type="domain" description="Carboxylesterase type B" evidence="5">
    <location>
        <begin position="37"/>
        <end position="549"/>
    </location>
</feature>
<dbReference type="GO" id="GO:0016787">
    <property type="term" value="F:hydrolase activity"/>
    <property type="evidence" value="ECO:0007669"/>
    <property type="project" value="UniProtKB-KW"/>
</dbReference>
<dbReference type="Proteomes" id="UP000694422">
    <property type="component" value="Unplaced"/>
</dbReference>
<protein>
    <recommendedName>
        <fullName evidence="4">Carboxylic ester hydrolase</fullName>
        <ecNumber evidence="4">3.1.1.-</ecNumber>
    </recommendedName>
</protein>
<keyword evidence="7" id="KW-1185">Reference proteome</keyword>
<keyword evidence="3" id="KW-1015">Disulfide bond</keyword>
<feature type="chain" id="PRO_5034402464" description="Carboxylic ester hydrolase" evidence="4">
    <location>
        <begin position="32"/>
        <end position="573"/>
    </location>
</feature>
<evidence type="ECO:0000256" key="3">
    <source>
        <dbReference type="ARBA" id="ARBA00023157"/>
    </source>
</evidence>
<evidence type="ECO:0000256" key="2">
    <source>
        <dbReference type="ARBA" id="ARBA00022801"/>
    </source>
</evidence>
<evidence type="ECO:0000313" key="7">
    <source>
        <dbReference type="Proteomes" id="UP000694422"/>
    </source>
</evidence>
<evidence type="ECO:0000256" key="1">
    <source>
        <dbReference type="ARBA" id="ARBA00005964"/>
    </source>
</evidence>
<dbReference type="InterPro" id="IPR019826">
    <property type="entry name" value="Carboxylesterase_B_AS"/>
</dbReference>
<dbReference type="InterPro" id="IPR002018">
    <property type="entry name" value="CarbesteraseB"/>
</dbReference>
<name>A0A8C9Q9Q9_SPEDA</name>
<dbReference type="SUPFAM" id="SSF53474">
    <property type="entry name" value="alpha/beta-Hydrolases"/>
    <property type="match status" value="1"/>
</dbReference>
<reference evidence="6" key="2">
    <citation type="submission" date="2025-09" db="UniProtKB">
        <authorList>
            <consortium name="Ensembl"/>
        </authorList>
    </citation>
    <scope>IDENTIFICATION</scope>
</reference>
<dbReference type="InterPro" id="IPR050309">
    <property type="entry name" value="Type-B_Carboxylest/Lipase"/>
</dbReference>
<keyword evidence="4" id="KW-0732">Signal</keyword>
<dbReference type="FunFam" id="3.40.50.1820:FF:000011">
    <property type="entry name" value="Carboxylic ester hydrolase"/>
    <property type="match status" value="1"/>
</dbReference>
<evidence type="ECO:0000256" key="4">
    <source>
        <dbReference type="RuleBase" id="RU361235"/>
    </source>
</evidence>
<dbReference type="Pfam" id="PF00135">
    <property type="entry name" value="COesterase"/>
    <property type="match status" value="1"/>
</dbReference>
<feature type="signal peptide" evidence="4">
    <location>
        <begin position="1"/>
        <end position="31"/>
    </location>
</feature>
<organism evidence="6 7">
    <name type="scientific">Spermophilus dauricus</name>
    <name type="common">Daurian ground squirrel</name>
    <dbReference type="NCBI Taxonomy" id="99837"/>
    <lineage>
        <taxon>Eukaryota</taxon>
        <taxon>Metazoa</taxon>
        <taxon>Chordata</taxon>
        <taxon>Craniata</taxon>
        <taxon>Vertebrata</taxon>
        <taxon>Euteleostomi</taxon>
        <taxon>Mammalia</taxon>
        <taxon>Eutheria</taxon>
        <taxon>Euarchontoglires</taxon>
        <taxon>Glires</taxon>
        <taxon>Rodentia</taxon>
        <taxon>Sciuromorpha</taxon>
        <taxon>Sciuridae</taxon>
        <taxon>Xerinae</taxon>
        <taxon>Marmotini</taxon>
        <taxon>Spermophilus</taxon>
    </lineage>
</organism>
<sequence length="573" mass="63546">VRSMRTVVNSGSSALVWVGFLFLAFTTTATGSKVTGPEVDTPLGRVRGRQIGVKGTDRLVNVFLGIPFAQAPLGPLRFSAPLPAQPWEGVRDASTDPPMCLQDVKRMNNSRFTLNGKHQLFSVSEDCLVLNIYSPAETTSETRRPVMVWIHGGSLIVGSATSQDGSALAAYGDVVVVTVQYRLGLLGFFSTGDKHVPGNQGFLDVVAALHWVQENITPFGGDVNCVTIFGGSAGGAIVSALVLSPMATGLFHRAIAQSGVITLPGFMEPNPWPKAQNVARSFACNSDSPAELVQCLQQKNGQELITSLSNNLVSSYTIDGSFFPQSPQELINERQFHSVPFLLGVNNHEFGWLIPKAWGILDKMEQMSQEDMKAILRRFLTDLDVPPEMMFTIIDEYIDNHSDAQARRHSFQELMGDILFCIPTLNFSRNLQDSGGSVFFYEFQHLPSSFVKIKPAWVKADHGAESAFMFGGPFLMDERSLLAFPEATEEEKQLSLTMMAQWTHFARTGDPNGKGLPAWPRFSKSEQYLEIGLVPRIKQKLKEARMQFWTETLPRRIQQWHQQQKSRKVSEEL</sequence>
<proteinExistence type="inferred from homology"/>
<evidence type="ECO:0000313" key="6">
    <source>
        <dbReference type="Ensembl" id="ENSSDAP00000018391.1"/>
    </source>
</evidence>
<accession>A0A8C9Q9Q9</accession>
<dbReference type="PANTHER" id="PTHR11559">
    <property type="entry name" value="CARBOXYLESTERASE"/>
    <property type="match status" value="1"/>
</dbReference>
<dbReference type="PROSITE" id="PS00122">
    <property type="entry name" value="CARBOXYLESTERASE_B_1"/>
    <property type="match status" value="1"/>
</dbReference>